<dbReference type="Pfam" id="PF01717">
    <property type="entry name" value="Meth_synt_2"/>
    <property type="match status" value="1"/>
</dbReference>
<dbReference type="InterPro" id="IPR002629">
    <property type="entry name" value="Met_Synth_C/arc"/>
</dbReference>
<sequence>MPGTDPREAVAVIAGEVALPFLPELPARGVGGDLIGRAAGLLTGIPVDYVHRTYRLSASPTAETRRARDYLRWDLDALEEHWERRGLVGSVEVLKIQACGPFTVAAHVELRGGHKAVRDRGALYDIAESLAAGLVEQAEEVQRRIGVRVVVQLDEPSIGEVIDGTVTPLTRLDPIAPVPVHDVAETLETFAAQVARPVLLHSCAVPRWELFARLPSYGLALDFTRLRARDYDPLGEILDAGRVVAAGVVPAVDPGLAPERIADDLADRLAGLGDRMGMPRSMFGEQFLVTPVCGLAGATPSWARRALAIASAVADAVTGA</sequence>
<dbReference type="EMBL" id="CP027433">
    <property type="protein sequence ID" value="AVM02277.1"/>
    <property type="molecule type" value="Genomic_DNA"/>
</dbReference>
<protein>
    <submittedName>
        <fullName evidence="2">Vitamin-B12 independent methionine synthase</fullName>
    </submittedName>
</protein>
<accession>A0A2S0KKR6</accession>
<dbReference type="GO" id="GO:0008270">
    <property type="term" value="F:zinc ion binding"/>
    <property type="evidence" value="ECO:0007669"/>
    <property type="project" value="InterPro"/>
</dbReference>
<evidence type="ECO:0000313" key="3">
    <source>
        <dbReference type="Proteomes" id="UP000239814"/>
    </source>
</evidence>
<feature type="domain" description="Cobalamin-independent methionine synthase MetE C-terminal/archaeal" evidence="1">
    <location>
        <begin position="24"/>
        <end position="315"/>
    </location>
</feature>
<reference evidence="2 3" key="1">
    <citation type="submission" date="2018-03" db="EMBL/GenBank/DDBJ databases">
        <title>Characteristics and genome of n-alkane degrading marine bacteria Gordonia iterans isolated from crude oil contaminated in Tae-an, South Korea.</title>
        <authorList>
            <person name="Lee S.-S."/>
            <person name="Kim H."/>
        </authorList>
    </citation>
    <scope>NUCLEOTIDE SEQUENCE [LARGE SCALE GENOMIC DNA]</scope>
    <source>
        <strain evidence="2 3">Co17</strain>
    </source>
</reference>
<name>A0A2S0KKR6_9ACTN</name>
<keyword evidence="3" id="KW-1185">Reference proteome</keyword>
<dbReference type="AlphaFoldDB" id="A0A2S0KKR6"/>
<dbReference type="GO" id="GO:0003871">
    <property type="term" value="F:5-methyltetrahydropteroyltriglutamate-homocysteine S-methyltransferase activity"/>
    <property type="evidence" value="ECO:0007669"/>
    <property type="project" value="InterPro"/>
</dbReference>
<dbReference type="OrthoDB" id="5242426at2"/>
<organism evidence="2 3">
    <name type="scientific">Gordonia iterans</name>
    <dbReference type="NCBI Taxonomy" id="1004901"/>
    <lineage>
        <taxon>Bacteria</taxon>
        <taxon>Bacillati</taxon>
        <taxon>Actinomycetota</taxon>
        <taxon>Actinomycetes</taxon>
        <taxon>Mycobacteriales</taxon>
        <taxon>Gordoniaceae</taxon>
        <taxon>Gordonia</taxon>
    </lineage>
</organism>
<dbReference type="SUPFAM" id="SSF51726">
    <property type="entry name" value="UROD/MetE-like"/>
    <property type="match status" value="1"/>
</dbReference>
<proteinExistence type="predicted"/>
<dbReference type="Proteomes" id="UP000239814">
    <property type="component" value="Chromosome"/>
</dbReference>
<dbReference type="KEGG" id="git:C6V83_14400"/>
<gene>
    <name evidence="2" type="ORF">C6V83_14400</name>
</gene>
<dbReference type="InterPro" id="IPR038071">
    <property type="entry name" value="UROD/MetE-like_sf"/>
</dbReference>
<dbReference type="GO" id="GO:0009086">
    <property type="term" value="P:methionine biosynthetic process"/>
    <property type="evidence" value="ECO:0007669"/>
    <property type="project" value="InterPro"/>
</dbReference>
<evidence type="ECO:0000313" key="2">
    <source>
        <dbReference type="EMBL" id="AVM02277.1"/>
    </source>
</evidence>
<dbReference type="Gene3D" id="3.20.20.210">
    <property type="match status" value="1"/>
</dbReference>
<evidence type="ECO:0000259" key="1">
    <source>
        <dbReference type="Pfam" id="PF01717"/>
    </source>
</evidence>